<dbReference type="InterPro" id="IPR007235">
    <property type="entry name" value="Glyco_trans_28_C"/>
</dbReference>
<keyword evidence="3" id="KW-1185">Reference proteome</keyword>
<evidence type="ECO:0000259" key="1">
    <source>
        <dbReference type="Pfam" id="PF04101"/>
    </source>
</evidence>
<dbReference type="OrthoDB" id="9809594at2"/>
<dbReference type="Gene3D" id="3.40.50.2000">
    <property type="entry name" value="Glycogen Phosphorylase B"/>
    <property type="match status" value="1"/>
</dbReference>
<gene>
    <name evidence="2" type="ORF">SAMN05443292_0564</name>
</gene>
<dbReference type="SUPFAM" id="SSF53756">
    <property type="entry name" value="UDP-Glycosyltransferase/glycogen phosphorylase"/>
    <property type="match status" value="1"/>
</dbReference>
<feature type="domain" description="Glycosyl transferase family 28 C-terminal" evidence="1">
    <location>
        <begin position="248"/>
        <end position="302"/>
    </location>
</feature>
<proteinExistence type="predicted"/>
<organism evidence="2 3">
    <name type="scientific">Halpernia frigidisoli</name>
    <dbReference type="NCBI Taxonomy" id="1125876"/>
    <lineage>
        <taxon>Bacteria</taxon>
        <taxon>Pseudomonadati</taxon>
        <taxon>Bacteroidota</taxon>
        <taxon>Flavobacteriia</taxon>
        <taxon>Flavobacteriales</taxon>
        <taxon>Weeksellaceae</taxon>
        <taxon>Chryseobacterium group</taxon>
        <taxon>Halpernia</taxon>
    </lineage>
</organism>
<name>A0A1I3DM60_9FLAO</name>
<evidence type="ECO:0000313" key="2">
    <source>
        <dbReference type="EMBL" id="SFH87638.1"/>
    </source>
</evidence>
<accession>A0A1I3DM60</accession>
<evidence type="ECO:0000313" key="3">
    <source>
        <dbReference type="Proteomes" id="UP000198931"/>
    </source>
</evidence>
<protein>
    <submittedName>
        <fullName evidence="2">Glycosyltransferase family 28 C-terminal domain-containing protein</fullName>
    </submittedName>
</protein>
<keyword evidence="2" id="KW-0808">Transferase</keyword>
<dbReference type="STRING" id="1125876.SAMN05443292_0564"/>
<dbReference type="EMBL" id="FOQT01000001">
    <property type="protein sequence ID" value="SFH87638.1"/>
    <property type="molecule type" value="Genomic_DNA"/>
</dbReference>
<dbReference type="GO" id="GO:0016758">
    <property type="term" value="F:hexosyltransferase activity"/>
    <property type="evidence" value="ECO:0007669"/>
    <property type="project" value="InterPro"/>
</dbReference>
<reference evidence="2 3" key="1">
    <citation type="submission" date="2016-10" db="EMBL/GenBank/DDBJ databases">
        <authorList>
            <person name="de Groot N.N."/>
        </authorList>
    </citation>
    <scope>NUCLEOTIDE SEQUENCE [LARGE SCALE GENOMIC DNA]</scope>
    <source>
        <strain evidence="2 3">DSM 26000</strain>
    </source>
</reference>
<dbReference type="AlphaFoldDB" id="A0A1I3DM60"/>
<sequence>MNKPTLFYFVHAHGNGHRATFNMLFPELSVFFNVVAITTNHEITNYLEKNYNIEVLELPAKYPENYEIPEHTFSKAFEVTPYSIEPAFRTKFLAEAIIKYQPKAFYCDGLPELAIMVRGMGVPVVLVHLPGNIEQDPTQIFAHELADHIIAHFPPSLEQDNYQFKYKTYYSGYISKFYGFEFNHFKSEEADDVTVILGYDNYDEAVLQNMTKNQNTRFTIIGNKRTYDLAKNTSQLGRVKNIGEAIVGNVVISAAGQNTVAELLSLGKRLILLPETRPYDEQKIHAWVLANKNIALLGEENFSADQWQDLIQKAKTFTPDHDNLVNELAPKEIALKMKNWYA</sequence>
<dbReference type="Pfam" id="PF04101">
    <property type="entry name" value="Glyco_tran_28_C"/>
    <property type="match status" value="1"/>
</dbReference>
<dbReference type="RefSeq" id="WP_090078633.1">
    <property type="nucleotide sequence ID" value="NZ_FOQT01000001.1"/>
</dbReference>
<dbReference type="Proteomes" id="UP000198931">
    <property type="component" value="Unassembled WGS sequence"/>
</dbReference>